<dbReference type="EMBL" id="ACBZ01000211">
    <property type="protein sequence ID" value="EEG47236.1"/>
    <property type="molecule type" value="Genomic_DNA"/>
</dbReference>
<protein>
    <submittedName>
        <fullName evidence="1">Uncharacterized protein</fullName>
    </submittedName>
</protein>
<dbReference type="Proteomes" id="UP000003100">
    <property type="component" value="Unassembled WGS sequence"/>
</dbReference>
<sequence>MSQKRRGLNDVDVFMRLAMPHLLCRHVTGYSCKICQARPSFTKFRQWSANVLEPFWERFQRAYILSFLKYFFKIFHKKIKNIFKMVIIIVNIYHI</sequence>
<evidence type="ECO:0000313" key="1">
    <source>
        <dbReference type="EMBL" id="EEG47236.1"/>
    </source>
</evidence>
<proteinExistence type="predicted"/>
<reference evidence="1 2" key="2">
    <citation type="submission" date="2009-02" db="EMBL/GenBank/DDBJ databases">
        <title>Draft genome sequence of Blautia hydrogenotrophica DSM 10507 (Ruminococcus hydrogenotrophicus DSM 10507).</title>
        <authorList>
            <person name="Sudarsanam P."/>
            <person name="Ley R."/>
            <person name="Guruge J."/>
            <person name="Turnbaugh P.J."/>
            <person name="Mahowald M."/>
            <person name="Liep D."/>
            <person name="Gordon J."/>
        </authorList>
    </citation>
    <scope>NUCLEOTIDE SEQUENCE [LARGE SCALE GENOMIC DNA]</scope>
    <source>
        <strain evidence="2">DSM 10507 / JCM 14656 / S5a33</strain>
    </source>
</reference>
<accession>C0CSK8</accession>
<name>C0CSK8_BLAHS</name>
<reference evidence="1 2" key="1">
    <citation type="submission" date="2009-01" db="EMBL/GenBank/DDBJ databases">
        <authorList>
            <person name="Fulton L."/>
            <person name="Clifton S."/>
            <person name="Fulton B."/>
            <person name="Xu J."/>
            <person name="Minx P."/>
            <person name="Pepin K.H."/>
            <person name="Johnson M."/>
            <person name="Bhonagiri V."/>
            <person name="Nash W.E."/>
            <person name="Mardis E.R."/>
            <person name="Wilson R.K."/>
        </authorList>
    </citation>
    <scope>NUCLEOTIDE SEQUENCE [LARGE SCALE GENOMIC DNA]</scope>
    <source>
        <strain evidence="2">DSM 10507 / JCM 14656 / S5a33</strain>
    </source>
</reference>
<dbReference type="PATRIC" id="fig|476272.21.peg.563"/>
<evidence type="ECO:0000313" key="2">
    <source>
        <dbReference type="Proteomes" id="UP000003100"/>
    </source>
</evidence>
<organism evidence="1 2">
    <name type="scientific">Blautia hydrogenotrophica (strain DSM 10507 / JCM 14656 / S5a33)</name>
    <name type="common">Ruminococcus hydrogenotrophicus</name>
    <dbReference type="NCBI Taxonomy" id="476272"/>
    <lineage>
        <taxon>Bacteria</taxon>
        <taxon>Bacillati</taxon>
        <taxon>Bacillota</taxon>
        <taxon>Clostridia</taxon>
        <taxon>Lachnospirales</taxon>
        <taxon>Lachnospiraceae</taxon>
        <taxon>Blautia</taxon>
    </lineage>
</organism>
<dbReference type="AlphaFoldDB" id="C0CSK8"/>
<dbReference type="HOGENOM" id="CLU_2367209_0_0_9"/>
<comment type="caution">
    <text evidence="1">The sequence shown here is derived from an EMBL/GenBank/DDBJ whole genome shotgun (WGS) entry which is preliminary data.</text>
</comment>
<keyword evidence="2" id="KW-1185">Reference proteome</keyword>
<gene>
    <name evidence="1" type="ORF">RUMHYD_03876</name>
</gene>